<comment type="caution">
    <text evidence="1">The sequence shown here is derived from an EMBL/GenBank/DDBJ whole genome shotgun (WGS) entry which is preliminary data.</text>
</comment>
<dbReference type="RefSeq" id="WP_290318819.1">
    <property type="nucleotide sequence ID" value="NZ_JAUFPN010000183.1"/>
</dbReference>
<name>A0ABT8AB77_9PROT</name>
<dbReference type="EMBL" id="JAUFPN010000183">
    <property type="protein sequence ID" value="MDN3566861.1"/>
    <property type="molecule type" value="Genomic_DNA"/>
</dbReference>
<evidence type="ECO:0000313" key="2">
    <source>
        <dbReference type="Proteomes" id="UP001529369"/>
    </source>
</evidence>
<gene>
    <name evidence="1" type="ORF">QWZ14_20990</name>
</gene>
<reference evidence="2" key="1">
    <citation type="journal article" date="2019" name="Int. J. Syst. Evol. Microbiol.">
        <title>The Global Catalogue of Microorganisms (GCM) 10K type strain sequencing project: providing services to taxonomists for standard genome sequencing and annotation.</title>
        <authorList>
            <consortium name="The Broad Institute Genomics Platform"/>
            <consortium name="The Broad Institute Genome Sequencing Center for Infectious Disease"/>
            <person name="Wu L."/>
            <person name="Ma J."/>
        </authorList>
    </citation>
    <scope>NUCLEOTIDE SEQUENCE [LARGE SCALE GENOMIC DNA]</scope>
    <source>
        <strain evidence="2">CECT 7131</strain>
    </source>
</reference>
<protein>
    <submittedName>
        <fullName evidence="1">Uncharacterized protein</fullName>
    </submittedName>
</protein>
<keyword evidence="2" id="KW-1185">Reference proteome</keyword>
<proteinExistence type="predicted"/>
<evidence type="ECO:0000313" key="1">
    <source>
        <dbReference type="EMBL" id="MDN3566861.1"/>
    </source>
</evidence>
<sequence>MIPIEPEYTAYNTADEPWRIARLIRTDGRVREVLRIITAEVSDGEGTMGERIWARHVRRLHDERGTLNAHVTAALGASSWLPVIGLALARAWDGEDEGEVDFIVEGETIPWPLESILMEP</sequence>
<dbReference type="Proteomes" id="UP001529369">
    <property type="component" value="Unassembled WGS sequence"/>
</dbReference>
<organism evidence="1 2">
    <name type="scientific">Paeniroseomonas aquatica</name>
    <dbReference type="NCBI Taxonomy" id="373043"/>
    <lineage>
        <taxon>Bacteria</taxon>
        <taxon>Pseudomonadati</taxon>
        <taxon>Pseudomonadota</taxon>
        <taxon>Alphaproteobacteria</taxon>
        <taxon>Acetobacterales</taxon>
        <taxon>Acetobacteraceae</taxon>
        <taxon>Paeniroseomonas</taxon>
    </lineage>
</organism>
<accession>A0ABT8AB77</accession>